<dbReference type="Gene3D" id="3.40.220.10">
    <property type="entry name" value="Leucine Aminopeptidase, subunit E, domain 1"/>
    <property type="match status" value="1"/>
</dbReference>
<proteinExistence type="inferred from homology"/>
<dbReference type="PRINTS" id="PR00481">
    <property type="entry name" value="LAMNOPPTDASE"/>
</dbReference>
<organism evidence="6 7">
    <name type="scientific">Niveispirillum cyanobacteriorum</name>
    <dbReference type="NCBI Taxonomy" id="1612173"/>
    <lineage>
        <taxon>Bacteria</taxon>
        <taxon>Pseudomonadati</taxon>
        <taxon>Pseudomonadota</taxon>
        <taxon>Alphaproteobacteria</taxon>
        <taxon>Rhodospirillales</taxon>
        <taxon>Azospirillaceae</taxon>
        <taxon>Niveispirillum</taxon>
    </lineage>
</organism>
<dbReference type="PANTHER" id="PTHR11963">
    <property type="entry name" value="LEUCINE AMINOPEPTIDASE-RELATED"/>
    <property type="match status" value="1"/>
</dbReference>
<keyword evidence="5" id="KW-0464">Manganese</keyword>
<evidence type="ECO:0000256" key="4">
    <source>
        <dbReference type="ARBA" id="ARBA00022801"/>
    </source>
</evidence>
<dbReference type="AlphaFoldDB" id="A0A2K9NG72"/>
<dbReference type="EMBL" id="CP025612">
    <property type="protein sequence ID" value="AUN32098.1"/>
    <property type="molecule type" value="Genomic_DNA"/>
</dbReference>
<dbReference type="Proteomes" id="UP000234752">
    <property type="component" value="Chromosome eg_2"/>
</dbReference>
<evidence type="ECO:0000313" key="6">
    <source>
        <dbReference type="EMBL" id="AUN32098.1"/>
    </source>
</evidence>
<gene>
    <name evidence="6" type="ORF">C0V82_16910</name>
</gene>
<evidence type="ECO:0000256" key="2">
    <source>
        <dbReference type="ARBA" id="ARBA00022438"/>
    </source>
</evidence>
<dbReference type="InterPro" id="IPR048816">
    <property type="entry name" value="Peptidase_M17_N_1"/>
</dbReference>
<accession>A0A2K9NG72</accession>
<sequence length="461" mass="48431">MIDHLLTAAAADTVPLTLVTKSGLDAWLAAASPTDAAWVKRLGFKAAPGATAILPGADGQIARVLAGVADRIDIWSLAGLPGSLPAGSYAIEADLDADTATAVATGWVLATYQFTRYKKSTKEFASLVLPAKADGAAVERFARAAFMVRDLVNTPCEDMGPPQLAEAAQNLAAEFGATFSAIVGDDLLTQNYPMIHAVGRAAAREPRLIELRWGDAAHPLVTLVGKGVCFDTGGLDIKPSTGMLLMKKDMGGAAHALGLARLIMAAQLPVRLRVLVPAVENSIAGNAFRPMDIIPTRKGLTVEIGNTDAEGRLILCDALTEADSEKPALLLDFATLTGAARVALGPDLPALFSNNDALASEILAAGTAKDDPLWRLPLWQGYRAQLDSKIADLNNAPGGGMAGAITAALYLEQFVSKDTVWAHVDLFSWNQSNRPGRPEGGEAMTLRAMFAVIANRFGSKQ</sequence>
<dbReference type="InterPro" id="IPR043472">
    <property type="entry name" value="Macro_dom-like"/>
</dbReference>
<keyword evidence="7" id="KW-1185">Reference proteome</keyword>
<evidence type="ECO:0000256" key="5">
    <source>
        <dbReference type="ARBA" id="ARBA00023211"/>
    </source>
</evidence>
<dbReference type="InterPro" id="IPR011356">
    <property type="entry name" value="Leucine_aapep/pepB"/>
</dbReference>
<dbReference type="SUPFAM" id="SSF53187">
    <property type="entry name" value="Zn-dependent exopeptidases"/>
    <property type="match status" value="1"/>
</dbReference>
<dbReference type="GO" id="GO:0070006">
    <property type="term" value="F:metalloaminopeptidase activity"/>
    <property type="evidence" value="ECO:0007669"/>
    <property type="project" value="InterPro"/>
</dbReference>
<evidence type="ECO:0000313" key="7">
    <source>
        <dbReference type="Proteomes" id="UP000234752"/>
    </source>
</evidence>
<dbReference type="Pfam" id="PF00883">
    <property type="entry name" value="Peptidase_M17"/>
    <property type="match status" value="1"/>
</dbReference>
<dbReference type="InterPro" id="IPR000819">
    <property type="entry name" value="Peptidase_M17_C"/>
</dbReference>
<dbReference type="GO" id="GO:0005737">
    <property type="term" value="C:cytoplasm"/>
    <property type="evidence" value="ECO:0007669"/>
    <property type="project" value="InterPro"/>
</dbReference>
<dbReference type="OrthoDB" id="9809354at2"/>
<dbReference type="RefSeq" id="WP_102113648.1">
    <property type="nucleotide sequence ID" value="NZ_BMGN01000006.1"/>
</dbReference>
<keyword evidence="2 6" id="KW-0031">Aminopeptidase</keyword>
<evidence type="ECO:0000256" key="1">
    <source>
        <dbReference type="ARBA" id="ARBA00009528"/>
    </source>
</evidence>
<dbReference type="CDD" id="cd00433">
    <property type="entry name" value="Peptidase_M17"/>
    <property type="match status" value="1"/>
</dbReference>
<keyword evidence="3" id="KW-0645">Protease</keyword>
<dbReference type="PROSITE" id="PS00631">
    <property type="entry name" value="CYTOSOL_AP"/>
    <property type="match status" value="1"/>
</dbReference>
<dbReference type="KEGG" id="ncb:C0V82_16910"/>
<comment type="similarity">
    <text evidence="1">Belongs to the peptidase M17 family.</text>
</comment>
<reference evidence="6 7" key="1">
    <citation type="submission" date="2017-12" db="EMBL/GenBank/DDBJ databases">
        <title>Genomes of bacteria within cyanobacterial aggregates.</title>
        <authorList>
            <person name="Cai H."/>
        </authorList>
    </citation>
    <scope>NUCLEOTIDE SEQUENCE [LARGE SCALE GENOMIC DNA]</scope>
    <source>
        <strain evidence="6 7">TH16</strain>
    </source>
</reference>
<keyword evidence="4" id="KW-0378">Hydrolase</keyword>
<dbReference type="Gene3D" id="3.40.630.10">
    <property type="entry name" value="Zn peptidases"/>
    <property type="match status" value="1"/>
</dbReference>
<dbReference type="GO" id="GO:0030145">
    <property type="term" value="F:manganese ion binding"/>
    <property type="evidence" value="ECO:0007669"/>
    <property type="project" value="InterPro"/>
</dbReference>
<dbReference type="GO" id="GO:0006508">
    <property type="term" value="P:proteolysis"/>
    <property type="evidence" value="ECO:0007669"/>
    <property type="project" value="UniProtKB-KW"/>
</dbReference>
<name>A0A2K9NG72_9PROT</name>
<dbReference type="PANTHER" id="PTHR11963:SF20">
    <property type="entry name" value="PEPTIDASE B"/>
    <property type="match status" value="1"/>
</dbReference>
<evidence type="ECO:0000256" key="3">
    <source>
        <dbReference type="ARBA" id="ARBA00022670"/>
    </source>
</evidence>
<dbReference type="Pfam" id="PF21337">
    <property type="entry name" value="Peptidase_M17_N_1"/>
    <property type="match status" value="1"/>
</dbReference>
<protein>
    <submittedName>
        <fullName evidence="6">Leucyl aminopeptidase</fullName>
    </submittedName>
</protein>